<comment type="subcellular location">
    <subcellularLocation>
        <location evidence="1">Cytoplasm</location>
        <location evidence="1">Cytoskeleton</location>
    </subcellularLocation>
</comment>
<proteinExistence type="inferred from homology"/>
<evidence type="ECO:0000256" key="4">
    <source>
        <dbReference type="ARBA" id="ARBA00022701"/>
    </source>
</evidence>
<evidence type="ECO:0000313" key="8">
    <source>
        <dbReference type="EMBL" id="KAG0464414.1"/>
    </source>
</evidence>
<dbReference type="PANTHER" id="PTHR36074">
    <property type="entry name" value="ISOPENTENYL-DIPHOSPHATE DELTA-ISOMERASE"/>
    <property type="match status" value="1"/>
</dbReference>
<evidence type="ECO:0000256" key="3">
    <source>
        <dbReference type="ARBA" id="ARBA00022490"/>
    </source>
</evidence>
<evidence type="ECO:0000313" key="9">
    <source>
        <dbReference type="Proteomes" id="UP000636800"/>
    </source>
</evidence>
<dbReference type="AlphaFoldDB" id="A0A835Q7B7"/>
<comment type="similarity">
    <text evidence="2">Belongs to the MAP70 family.</text>
</comment>
<comment type="caution">
    <text evidence="8">The sequence shown here is derived from an EMBL/GenBank/DDBJ whole genome shotgun (WGS) entry which is preliminary data.</text>
</comment>
<keyword evidence="5 7" id="KW-0175">Coiled coil</keyword>
<evidence type="ECO:0000256" key="7">
    <source>
        <dbReference type="SAM" id="Coils"/>
    </source>
</evidence>
<dbReference type="PANTHER" id="PTHR36074:SF1">
    <property type="entry name" value="ISOPENTENYL-DIPHOSPHATE DELTA-ISOMERASE"/>
    <property type="match status" value="1"/>
</dbReference>
<keyword evidence="3" id="KW-0963">Cytoplasm</keyword>
<evidence type="ECO:0000256" key="2">
    <source>
        <dbReference type="ARBA" id="ARBA00008825"/>
    </source>
</evidence>
<evidence type="ECO:0000256" key="5">
    <source>
        <dbReference type="ARBA" id="ARBA00023054"/>
    </source>
</evidence>
<keyword evidence="6" id="KW-0206">Cytoskeleton</keyword>
<dbReference type="GO" id="GO:0007010">
    <property type="term" value="P:cytoskeleton organization"/>
    <property type="evidence" value="ECO:0007669"/>
    <property type="project" value="InterPro"/>
</dbReference>
<dbReference type="InterPro" id="IPR009768">
    <property type="entry name" value="MAP70"/>
</dbReference>
<organism evidence="8 9">
    <name type="scientific">Vanilla planifolia</name>
    <name type="common">Vanilla</name>
    <dbReference type="NCBI Taxonomy" id="51239"/>
    <lineage>
        <taxon>Eukaryota</taxon>
        <taxon>Viridiplantae</taxon>
        <taxon>Streptophyta</taxon>
        <taxon>Embryophyta</taxon>
        <taxon>Tracheophyta</taxon>
        <taxon>Spermatophyta</taxon>
        <taxon>Magnoliopsida</taxon>
        <taxon>Liliopsida</taxon>
        <taxon>Asparagales</taxon>
        <taxon>Orchidaceae</taxon>
        <taxon>Vanilloideae</taxon>
        <taxon>Vanilleae</taxon>
        <taxon>Vanilla</taxon>
    </lineage>
</organism>
<evidence type="ECO:0000256" key="1">
    <source>
        <dbReference type="ARBA" id="ARBA00004245"/>
    </source>
</evidence>
<evidence type="ECO:0000256" key="6">
    <source>
        <dbReference type="ARBA" id="ARBA00023212"/>
    </source>
</evidence>
<accession>A0A835Q7B7</accession>
<gene>
    <name evidence="8" type="ORF">HPP92_020483</name>
</gene>
<dbReference type="Proteomes" id="UP000636800">
    <property type="component" value="Chromosome 10"/>
</dbReference>
<sequence>MAGIALVLDLLKRSKGSNSTSVVQSLHSHGLFTAGAAAAAASAAAAYIAAYRPLASRAIFGDGGISVGYCDAGAAATWNVDYIPNLGGVAENKLKDEPVTYQYKEHPVDLKPLFSAFHIRSLALTSVRSFLLFYLPLLEPEPRPPVGDDGDFPQAGPDERHVDLVVPFQNSLKQIVRETSIVTIRRVLERLVVHHCSQRTAWKLLKDVPKSARRKAKRDMPAYLFSFRVSLTTFRGHALGVLASWIVQIIIEFYRYCIRKPENDSETLTTVEKFRLFGNKVYSTTIKCTSSLIFASVGAGIGALFHPSIGQWIGNRRSCTGHREKMVAVGVGGKKMGLSNPKPVTIELNRLENLLKDAIDRALIALVERELRVAQNEIKALKRKEFFKDKAVLENLEIKKLTDEKKVALSAQFAAEANMRRILASQKEDCQVSAETLTPPLEAEIRMYKNEIAALQEDKRAVNRLMKSKEAALIEAEKKMNISLERALMVENVQNQYLELKRQAEICQVEKLFQTISELEECILVGGTAANAVRDYQRQVADLNVEEKGLLRRELAKAKIQANRVASAVANEGKDEGDEVMHVKQWLEERGFEAKSAIQERLIQHLAELMLRKISIGQVAQEQSSV</sequence>
<reference evidence="8 9" key="1">
    <citation type="journal article" date="2020" name="Nat. Food">
        <title>A phased Vanilla planifolia genome enables genetic improvement of flavour and production.</title>
        <authorList>
            <person name="Hasing T."/>
            <person name="Tang H."/>
            <person name="Brym M."/>
            <person name="Khazi F."/>
            <person name="Huang T."/>
            <person name="Chambers A.H."/>
        </authorList>
    </citation>
    <scope>NUCLEOTIDE SEQUENCE [LARGE SCALE GENOMIC DNA]</scope>
    <source>
        <tissue evidence="8">Leaf</tissue>
    </source>
</reference>
<dbReference type="OrthoDB" id="4834at2759"/>
<dbReference type="GO" id="GO:0005874">
    <property type="term" value="C:microtubule"/>
    <property type="evidence" value="ECO:0007669"/>
    <property type="project" value="UniProtKB-KW"/>
</dbReference>
<name>A0A835Q7B7_VANPL</name>
<dbReference type="Pfam" id="PF07058">
    <property type="entry name" value="MAP70"/>
    <property type="match status" value="1"/>
</dbReference>
<dbReference type="GO" id="GO:0008017">
    <property type="term" value="F:microtubule binding"/>
    <property type="evidence" value="ECO:0007669"/>
    <property type="project" value="InterPro"/>
</dbReference>
<keyword evidence="9" id="KW-1185">Reference proteome</keyword>
<keyword evidence="4" id="KW-0493">Microtubule</keyword>
<dbReference type="EMBL" id="JADCNL010000010">
    <property type="protein sequence ID" value="KAG0464414.1"/>
    <property type="molecule type" value="Genomic_DNA"/>
</dbReference>
<protein>
    <submittedName>
        <fullName evidence="8">Uncharacterized protein</fullName>
    </submittedName>
</protein>
<feature type="coiled-coil region" evidence="7">
    <location>
        <begin position="445"/>
        <end position="553"/>
    </location>
</feature>